<dbReference type="SUPFAM" id="SSF50969">
    <property type="entry name" value="YVTN repeat-like/Quinoprotein amine dehydrogenase"/>
    <property type="match status" value="1"/>
</dbReference>
<sequence>MKIKHILALAVLAISAASCITDDSTQGNNATSKLALATPLEKTYTVNRWDKFELDPEITQTNTQKEIAYEWEIDYKKVADTKKLSYLCKDFGEHPVRLKITNGDDIKLYEFTLNVQYSYVQGLYILADYQGKSIVSYLPDGVEKKNFELDALSKNNETEKFPANPKAITFATITGTPVIFVAMGNPSKVYEMNANLMTVFKGVDAGGEVSWLAMNPQSYPKQLLMTVGHQLMGKEPRQDRIFDLTYSLMRDLKEKNSEFADNMTLWYRSDKSYIHAIAFFDNAHGHLVAKEIETGLYIPKEILPGTFTGQRLIGMGGSDGQRDLAMITKTADGKFMFYNIFPGYYRRNKDKKVIDAVIKFSGEMPATSGIADGSIIRTAPEHNMVIYTNGNKVYDFSVLSNGNYPVKEEFTVGDANEKIADMYVSADNSKLYVATNDNTKEKQGSIYCYDINNKFKKLWEKKNITGKIKNMTYREQ</sequence>
<dbReference type="PROSITE" id="PS51257">
    <property type="entry name" value="PROKAR_LIPOPROTEIN"/>
    <property type="match status" value="1"/>
</dbReference>
<evidence type="ECO:0000256" key="1">
    <source>
        <dbReference type="SAM" id="SignalP"/>
    </source>
</evidence>
<feature type="signal peptide" evidence="1">
    <location>
        <begin position="1"/>
        <end position="20"/>
    </location>
</feature>
<dbReference type="EMBL" id="AP035785">
    <property type="protein sequence ID" value="BFO72024.1"/>
    <property type="molecule type" value="Genomic_DNA"/>
</dbReference>
<name>A0AB33IR85_9BACT</name>
<organism evidence="2">
    <name type="scientific">Prevotella sp. GTC17253</name>
    <dbReference type="NCBI Taxonomy" id="3236793"/>
    <lineage>
        <taxon>Bacteria</taxon>
        <taxon>Pseudomonadati</taxon>
        <taxon>Bacteroidota</taxon>
        <taxon>Bacteroidia</taxon>
        <taxon>Bacteroidales</taxon>
        <taxon>Prevotellaceae</taxon>
        <taxon>Prevotella</taxon>
    </lineage>
</organism>
<evidence type="ECO:0000313" key="2">
    <source>
        <dbReference type="EMBL" id="BFO72024.1"/>
    </source>
</evidence>
<accession>A0AB33IR85</accession>
<gene>
    <name evidence="2" type="ORF">GTC17253_19900</name>
</gene>
<dbReference type="AlphaFoldDB" id="A0AB33IR85"/>
<reference evidence="2" key="1">
    <citation type="submission" date="2024-07" db="EMBL/GenBank/DDBJ databases">
        <title>Complete genome sequence of Prevotella sp. YM-2024 GTC17253.</title>
        <authorList>
            <person name="Hayashi M."/>
            <person name="Muto Y."/>
            <person name="Tanaka K."/>
            <person name="Niwa H."/>
        </authorList>
    </citation>
    <scope>NUCLEOTIDE SEQUENCE</scope>
    <source>
        <strain evidence="2">GTC17253</strain>
    </source>
</reference>
<dbReference type="InterPro" id="IPR011044">
    <property type="entry name" value="Quino_amine_DH_bsu"/>
</dbReference>
<evidence type="ECO:0008006" key="3">
    <source>
        <dbReference type="Google" id="ProtNLM"/>
    </source>
</evidence>
<protein>
    <recommendedName>
        <fullName evidence="3">Lipoprotein</fullName>
    </recommendedName>
</protein>
<proteinExistence type="predicted"/>
<feature type="chain" id="PRO_5044258294" description="Lipoprotein" evidence="1">
    <location>
        <begin position="21"/>
        <end position="476"/>
    </location>
</feature>
<keyword evidence="1" id="KW-0732">Signal</keyword>